<protein>
    <submittedName>
        <fullName evidence="2">Uncharacterized protein</fullName>
    </submittedName>
</protein>
<evidence type="ECO:0000313" key="3">
    <source>
        <dbReference type="Proteomes" id="UP000324897"/>
    </source>
</evidence>
<feature type="compositionally biased region" description="Low complexity" evidence="1">
    <location>
        <begin position="46"/>
        <end position="61"/>
    </location>
</feature>
<dbReference type="AlphaFoldDB" id="A0A5J9VTB4"/>
<accession>A0A5J9VTB4</accession>
<sequence>MRSIRRELERRRPKPLAPVKPAASKKPSAPPRGGASEKGRYPLARTSSITSQSLSGSATTHAPPPPRLPRPSSTASAAPPAPPSRSGSSSIGYTSPSTPSSAGHLKPGTQMAIDGKTLVLWLAATVVSATDGEYEVIYEGNQPRENPFSTVRVPLHHVRPRALKPSLPTPPPPSAAPRPTTAEMQPAPRPTRAGKSIHVVRKILSDMEFQARTALPGY</sequence>
<keyword evidence="3" id="KW-1185">Reference proteome</keyword>
<reference evidence="2 3" key="1">
    <citation type="journal article" date="2019" name="Sci. Rep.">
        <title>A high-quality genome of Eragrostis curvula grass provides insights into Poaceae evolution and supports new strategies to enhance forage quality.</title>
        <authorList>
            <person name="Carballo J."/>
            <person name="Santos B.A.C.M."/>
            <person name="Zappacosta D."/>
            <person name="Garbus I."/>
            <person name="Selva J.P."/>
            <person name="Gallo C.A."/>
            <person name="Diaz A."/>
            <person name="Albertini E."/>
            <person name="Caccamo M."/>
            <person name="Echenique V."/>
        </authorList>
    </citation>
    <scope>NUCLEOTIDE SEQUENCE [LARGE SCALE GENOMIC DNA]</scope>
    <source>
        <strain evidence="3">cv. Victoria</strain>
        <tissue evidence="2">Leaf</tissue>
    </source>
</reference>
<dbReference type="Pfam" id="PF11321">
    <property type="entry name" value="DUF3123"/>
    <property type="match status" value="1"/>
</dbReference>
<gene>
    <name evidence="2" type="ORF">EJB05_12513</name>
</gene>
<organism evidence="2 3">
    <name type="scientific">Eragrostis curvula</name>
    <name type="common">weeping love grass</name>
    <dbReference type="NCBI Taxonomy" id="38414"/>
    <lineage>
        <taxon>Eukaryota</taxon>
        <taxon>Viridiplantae</taxon>
        <taxon>Streptophyta</taxon>
        <taxon>Embryophyta</taxon>
        <taxon>Tracheophyta</taxon>
        <taxon>Spermatophyta</taxon>
        <taxon>Magnoliopsida</taxon>
        <taxon>Liliopsida</taxon>
        <taxon>Poales</taxon>
        <taxon>Poaceae</taxon>
        <taxon>PACMAD clade</taxon>
        <taxon>Chloridoideae</taxon>
        <taxon>Eragrostideae</taxon>
        <taxon>Eragrostidinae</taxon>
        <taxon>Eragrostis</taxon>
    </lineage>
</organism>
<dbReference type="Gramene" id="TVU39108">
    <property type="protein sequence ID" value="TVU39108"/>
    <property type="gene ID" value="EJB05_12513"/>
</dbReference>
<dbReference type="OrthoDB" id="696386at2759"/>
<feature type="compositionally biased region" description="Low complexity" evidence="1">
    <location>
        <begin position="70"/>
        <end position="101"/>
    </location>
</feature>
<comment type="caution">
    <text evidence="2">The sequence shown here is derived from an EMBL/GenBank/DDBJ whole genome shotgun (WGS) entry which is preliminary data.</text>
</comment>
<dbReference type="EMBL" id="RWGY01000007">
    <property type="protein sequence ID" value="TVU39108.1"/>
    <property type="molecule type" value="Genomic_DNA"/>
</dbReference>
<proteinExistence type="predicted"/>
<feature type="region of interest" description="Disordered" evidence="1">
    <location>
        <begin position="1"/>
        <end position="108"/>
    </location>
</feature>
<feature type="compositionally biased region" description="Basic and acidic residues" evidence="1">
    <location>
        <begin position="1"/>
        <end position="10"/>
    </location>
</feature>
<feature type="compositionally biased region" description="Pro residues" evidence="1">
    <location>
        <begin position="167"/>
        <end position="176"/>
    </location>
</feature>
<feature type="non-terminal residue" evidence="2">
    <location>
        <position position="1"/>
    </location>
</feature>
<name>A0A5J9VTB4_9POAL</name>
<feature type="region of interest" description="Disordered" evidence="1">
    <location>
        <begin position="161"/>
        <end position="195"/>
    </location>
</feature>
<evidence type="ECO:0000256" key="1">
    <source>
        <dbReference type="SAM" id="MobiDB-lite"/>
    </source>
</evidence>
<dbReference type="Proteomes" id="UP000324897">
    <property type="component" value="Chromosome 4"/>
</dbReference>
<feature type="compositionally biased region" description="Low complexity" evidence="1">
    <location>
        <begin position="17"/>
        <end position="27"/>
    </location>
</feature>
<dbReference type="InterPro" id="IPR021470">
    <property type="entry name" value="DUF3123"/>
</dbReference>
<evidence type="ECO:0000313" key="2">
    <source>
        <dbReference type="EMBL" id="TVU39108.1"/>
    </source>
</evidence>